<dbReference type="InParanoid" id="K1PH40"/>
<evidence type="ECO:0000256" key="1">
    <source>
        <dbReference type="ARBA" id="ARBA00022999"/>
    </source>
</evidence>
<sequence length="856" mass="94808">MNQNIYNKKIRIDVKETLRDNFDPDKEEHPYKGDKMNRPPPRKMLPLPDNDAPKTSRQVPPLPQDDNQPAPPLPGRRAPPPLPPTESEKRSDSSEYESDSDFDADSDESYEKMRDKLAPPAIPNRGYQQRNGPPSPPSTPRSSRQPPPEPSRGKSSRPPPPLRQLPTLPPIPAGRKGIPQPPVQVQTGPNMDDEPEEVYDDGEIGEEPNDIYEDDVEVGPPEDVYDDGEILEEEEYHEPELDMPPPLPAPPKREPPPPPQSSRPPIRPPSPQDVYEVEPDPEPRRPQTIDDDEDDNIYEMEPEVRDEPERSPPQLPSRPAANPPQETYEIEEEQEEYDEFSVEQETYDEFDQGPAEVYEAVSDETPPSIPGRPMPPPPPAVPAPSKHTPPVPRSKGAGPKPTPKPPGGGGPMGIDLSAITNIKLKKVGVPADDRPKPTETDKIYSEEGGVKSAFEKFKQKESGGVGQIDFRSLLSKPKNNIPPQDIGNKPVEKPPPPTPLKPSVNRWGQNKGQGDTNSQEQHPVVSKSLPPVPHKPTEDQHSQTHPGSSSPFPFKSKHSDPLSEIQTPSIRVSPLPDPVPRKEVPMPPRQPSPSPDLPPIPALRVSEIHDLQASGSLPFPKSAAAVATSLKKPITPGKPNLHVRPFKKQESENTDTKPPSPVSKAPPSVPIKPRSPSPARDAPPLPPPSKSIPDKPAPAPYSQVKPNTNVSNGTKLGVQEDQQSSGDEDDDIYDDAISNRDPLLGEPWYFKSLKDRKTGDKLLRKVGNDGTFLIRESTKQGHIQPYTMMVLFQNNIYNLKIRVRPDGKMALGEEKPDEMSFMDVQKLVKYHRETDAFELRLFLHHCAGNTPTELED</sequence>
<organism evidence="3">
    <name type="scientific">Magallana gigas</name>
    <name type="common">Pacific oyster</name>
    <name type="synonym">Crassostrea gigas</name>
    <dbReference type="NCBI Taxonomy" id="29159"/>
    <lineage>
        <taxon>Eukaryota</taxon>
        <taxon>Metazoa</taxon>
        <taxon>Spiralia</taxon>
        <taxon>Lophotrochozoa</taxon>
        <taxon>Mollusca</taxon>
        <taxon>Bivalvia</taxon>
        <taxon>Autobranchia</taxon>
        <taxon>Pteriomorphia</taxon>
        <taxon>Ostreida</taxon>
        <taxon>Ostreoidea</taxon>
        <taxon>Ostreidae</taxon>
        <taxon>Magallana</taxon>
    </lineage>
</organism>
<feature type="compositionally biased region" description="Acidic residues" evidence="2">
    <location>
        <begin position="191"/>
        <end position="217"/>
    </location>
</feature>
<evidence type="ECO:0000256" key="2">
    <source>
        <dbReference type="SAM" id="MobiDB-lite"/>
    </source>
</evidence>
<feature type="compositionally biased region" description="Acidic residues" evidence="2">
    <location>
        <begin position="328"/>
        <end position="351"/>
    </location>
</feature>
<feature type="compositionally biased region" description="Basic and acidic residues" evidence="2">
    <location>
        <begin position="10"/>
        <end position="37"/>
    </location>
</feature>
<dbReference type="GO" id="GO:0005737">
    <property type="term" value="C:cytoplasm"/>
    <property type="evidence" value="ECO:0007669"/>
    <property type="project" value="UniProtKB-ARBA"/>
</dbReference>
<dbReference type="PANTHER" id="PTHR14098:SF14">
    <property type="entry name" value="SH2 DOMAIN-CONTAINING PROTEIN"/>
    <property type="match status" value="1"/>
</dbReference>
<feature type="region of interest" description="Disordered" evidence="2">
    <location>
        <begin position="630"/>
        <end position="739"/>
    </location>
</feature>
<feature type="compositionally biased region" description="Pro residues" evidence="2">
    <location>
        <begin position="667"/>
        <end position="699"/>
    </location>
</feature>
<feature type="region of interest" description="Disordered" evidence="2">
    <location>
        <begin position="1"/>
        <end position="609"/>
    </location>
</feature>
<proteinExistence type="predicted"/>
<dbReference type="Gene3D" id="3.30.505.10">
    <property type="entry name" value="SH2 domain"/>
    <property type="match status" value="1"/>
</dbReference>
<dbReference type="InterPro" id="IPR051751">
    <property type="entry name" value="Immunoreceptor_sig_adapters"/>
</dbReference>
<feature type="compositionally biased region" description="Pro residues" evidence="2">
    <location>
        <begin position="242"/>
        <end position="271"/>
    </location>
</feature>
<feature type="compositionally biased region" description="Pro residues" evidence="2">
    <location>
        <begin position="157"/>
        <end position="172"/>
    </location>
</feature>
<dbReference type="AlphaFoldDB" id="K1PH40"/>
<dbReference type="PANTHER" id="PTHR14098">
    <property type="entry name" value="SH2 DOMAIN CONTAINING PROTEIN"/>
    <property type="match status" value="1"/>
</dbReference>
<feature type="compositionally biased region" description="Acidic residues" evidence="2">
    <location>
        <begin position="223"/>
        <end position="237"/>
    </location>
</feature>
<dbReference type="PRINTS" id="PR01217">
    <property type="entry name" value="PRICHEXTENSN"/>
</dbReference>
<accession>K1PH40</accession>
<dbReference type="GO" id="GO:0007169">
    <property type="term" value="P:cell surface receptor protein tyrosine kinase signaling pathway"/>
    <property type="evidence" value="ECO:0007669"/>
    <property type="project" value="TreeGrafter"/>
</dbReference>
<dbReference type="PROSITE" id="PS50001">
    <property type="entry name" value="SH2"/>
    <property type="match status" value="1"/>
</dbReference>
<gene>
    <name evidence="3" type="ORF">CGI_10020933</name>
</gene>
<dbReference type="HOGENOM" id="CLU_333777_0_0_1"/>
<dbReference type="GO" id="GO:0035556">
    <property type="term" value="P:intracellular signal transduction"/>
    <property type="evidence" value="ECO:0007669"/>
    <property type="project" value="TreeGrafter"/>
</dbReference>
<feature type="compositionally biased region" description="Acidic residues" evidence="2">
    <location>
        <begin position="289"/>
        <end position="301"/>
    </location>
</feature>
<name>K1PH40_MAGGI</name>
<feature type="compositionally biased region" description="Polar residues" evidence="2">
    <location>
        <begin position="704"/>
        <end position="714"/>
    </location>
</feature>
<feature type="compositionally biased region" description="Pro residues" evidence="2">
    <location>
        <begin position="367"/>
        <end position="392"/>
    </location>
</feature>
<feature type="compositionally biased region" description="Pro residues" evidence="2">
    <location>
        <begin position="133"/>
        <end position="150"/>
    </location>
</feature>
<feature type="compositionally biased region" description="Low complexity" evidence="2">
    <location>
        <begin position="545"/>
        <end position="554"/>
    </location>
</feature>
<feature type="compositionally biased region" description="Basic and acidic residues" evidence="2">
    <location>
        <begin position="431"/>
        <end position="461"/>
    </location>
</feature>
<dbReference type="InterPro" id="IPR000980">
    <property type="entry name" value="SH2"/>
</dbReference>
<feature type="compositionally biased region" description="Pro residues" evidence="2">
    <location>
        <begin position="69"/>
        <end position="84"/>
    </location>
</feature>
<feature type="compositionally biased region" description="Polar residues" evidence="2">
    <location>
        <begin position="506"/>
        <end position="521"/>
    </location>
</feature>
<dbReference type="Pfam" id="PF00017">
    <property type="entry name" value="SH2"/>
    <property type="match status" value="1"/>
</dbReference>
<feature type="compositionally biased region" description="Pro residues" evidence="2">
    <location>
        <begin position="585"/>
        <end position="601"/>
    </location>
</feature>
<evidence type="ECO:0000313" key="3">
    <source>
        <dbReference type="EMBL" id="EKC23252.1"/>
    </source>
</evidence>
<dbReference type="SUPFAM" id="SSF55550">
    <property type="entry name" value="SH2 domain"/>
    <property type="match status" value="1"/>
</dbReference>
<reference evidence="3" key="1">
    <citation type="journal article" date="2012" name="Nature">
        <title>The oyster genome reveals stress adaptation and complexity of shell formation.</title>
        <authorList>
            <person name="Zhang G."/>
            <person name="Fang X."/>
            <person name="Guo X."/>
            <person name="Li L."/>
            <person name="Luo R."/>
            <person name="Xu F."/>
            <person name="Yang P."/>
            <person name="Zhang L."/>
            <person name="Wang X."/>
            <person name="Qi H."/>
            <person name="Xiong Z."/>
            <person name="Que H."/>
            <person name="Xie Y."/>
            <person name="Holland P.W."/>
            <person name="Paps J."/>
            <person name="Zhu Y."/>
            <person name="Wu F."/>
            <person name="Chen Y."/>
            <person name="Wang J."/>
            <person name="Peng C."/>
            <person name="Meng J."/>
            <person name="Yang L."/>
            <person name="Liu J."/>
            <person name="Wen B."/>
            <person name="Zhang N."/>
            <person name="Huang Z."/>
            <person name="Zhu Q."/>
            <person name="Feng Y."/>
            <person name="Mount A."/>
            <person name="Hedgecock D."/>
            <person name="Xu Z."/>
            <person name="Liu Y."/>
            <person name="Domazet-Loso T."/>
            <person name="Du Y."/>
            <person name="Sun X."/>
            <person name="Zhang S."/>
            <person name="Liu B."/>
            <person name="Cheng P."/>
            <person name="Jiang X."/>
            <person name="Li J."/>
            <person name="Fan D."/>
            <person name="Wang W."/>
            <person name="Fu W."/>
            <person name="Wang T."/>
            <person name="Wang B."/>
            <person name="Zhang J."/>
            <person name="Peng Z."/>
            <person name="Li Y."/>
            <person name="Li N."/>
            <person name="Wang J."/>
            <person name="Chen M."/>
            <person name="He Y."/>
            <person name="Tan F."/>
            <person name="Song X."/>
            <person name="Zheng Q."/>
            <person name="Huang R."/>
            <person name="Yang H."/>
            <person name="Du X."/>
            <person name="Chen L."/>
            <person name="Yang M."/>
            <person name="Gaffney P.M."/>
            <person name="Wang S."/>
            <person name="Luo L."/>
            <person name="She Z."/>
            <person name="Ming Y."/>
            <person name="Huang W."/>
            <person name="Zhang S."/>
            <person name="Huang B."/>
            <person name="Zhang Y."/>
            <person name="Qu T."/>
            <person name="Ni P."/>
            <person name="Miao G."/>
            <person name="Wang J."/>
            <person name="Wang Q."/>
            <person name="Steinberg C.E."/>
            <person name="Wang H."/>
            <person name="Li N."/>
            <person name="Qian L."/>
            <person name="Zhang G."/>
            <person name="Li Y."/>
            <person name="Yang H."/>
            <person name="Liu X."/>
            <person name="Wang J."/>
            <person name="Yin Y."/>
            <person name="Wang J."/>
        </authorList>
    </citation>
    <scope>NUCLEOTIDE SEQUENCE [LARGE SCALE GENOMIC DNA]</scope>
    <source>
        <strain evidence="3">05x7-T-G4-1.051#20</strain>
    </source>
</reference>
<protein>
    <submittedName>
        <fullName evidence="3">B-cell linker protein</fullName>
    </submittedName>
</protein>
<dbReference type="SMART" id="SM00252">
    <property type="entry name" value="SH2"/>
    <property type="match status" value="1"/>
</dbReference>
<keyword evidence="1" id="KW-0727">SH2 domain</keyword>
<feature type="compositionally biased region" description="Acidic residues" evidence="2">
    <location>
        <begin position="94"/>
        <end position="108"/>
    </location>
</feature>
<dbReference type="EMBL" id="JH818302">
    <property type="protein sequence ID" value="EKC23252.1"/>
    <property type="molecule type" value="Genomic_DNA"/>
</dbReference>
<dbReference type="InterPro" id="IPR036860">
    <property type="entry name" value="SH2_dom_sf"/>
</dbReference>